<sequence length="19" mass="2329">MANWTINWLVSQSSQFRIF</sequence>
<accession>A0A0E9U0F9</accession>
<organism evidence="1">
    <name type="scientific">Anguilla anguilla</name>
    <name type="common">European freshwater eel</name>
    <name type="synonym">Muraena anguilla</name>
    <dbReference type="NCBI Taxonomy" id="7936"/>
    <lineage>
        <taxon>Eukaryota</taxon>
        <taxon>Metazoa</taxon>
        <taxon>Chordata</taxon>
        <taxon>Craniata</taxon>
        <taxon>Vertebrata</taxon>
        <taxon>Euteleostomi</taxon>
        <taxon>Actinopterygii</taxon>
        <taxon>Neopterygii</taxon>
        <taxon>Teleostei</taxon>
        <taxon>Anguilliformes</taxon>
        <taxon>Anguillidae</taxon>
        <taxon>Anguilla</taxon>
    </lineage>
</organism>
<reference evidence="1" key="1">
    <citation type="submission" date="2014-11" db="EMBL/GenBank/DDBJ databases">
        <authorList>
            <person name="Amaro Gonzalez C."/>
        </authorList>
    </citation>
    <scope>NUCLEOTIDE SEQUENCE</scope>
</reference>
<evidence type="ECO:0000313" key="1">
    <source>
        <dbReference type="EMBL" id="JAH59379.1"/>
    </source>
</evidence>
<protein>
    <submittedName>
        <fullName evidence="1">Uncharacterized protein</fullName>
    </submittedName>
</protein>
<dbReference type="EMBL" id="GBXM01049198">
    <property type="protein sequence ID" value="JAH59379.1"/>
    <property type="molecule type" value="Transcribed_RNA"/>
</dbReference>
<reference evidence="1" key="2">
    <citation type="journal article" date="2015" name="Fish Shellfish Immunol.">
        <title>Early steps in the European eel (Anguilla anguilla)-Vibrio vulnificus interaction in the gills: Role of the RtxA13 toxin.</title>
        <authorList>
            <person name="Callol A."/>
            <person name="Pajuelo D."/>
            <person name="Ebbesson L."/>
            <person name="Teles M."/>
            <person name="MacKenzie S."/>
            <person name="Amaro C."/>
        </authorList>
    </citation>
    <scope>NUCLEOTIDE SEQUENCE</scope>
</reference>
<dbReference type="AlphaFoldDB" id="A0A0E9U0F9"/>
<proteinExistence type="predicted"/>
<name>A0A0E9U0F9_ANGAN</name>